<dbReference type="PROSITE" id="PS50850">
    <property type="entry name" value="MFS"/>
    <property type="match status" value="1"/>
</dbReference>
<feature type="transmembrane region" description="Helical" evidence="7">
    <location>
        <begin position="56"/>
        <end position="77"/>
    </location>
</feature>
<dbReference type="Proteomes" id="UP001476583">
    <property type="component" value="Chromosome"/>
</dbReference>
<feature type="transmembrane region" description="Helical" evidence="7">
    <location>
        <begin position="20"/>
        <end position="44"/>
    </location>
</feature>
<proteinExistence type="predicted"/>
<feature type="transmembrane region" description="Helical" evidence="7">
    <location>
        <begin position="374"/>
        <end position="399"/>
    </location>
</feature>
<feature type="transmembrane region" description="Helical" evidence="7">
    <location>
        <begin position="190"/>
        <end position="211"/>
    </location>
</feature>
<feature type="transmembrane region" description="Helical" evidence="7">
    <location>
        <begin position="281"/>
        <end position="301"/>
    </location>
</feature>
<keyword evidence="2" id="KW-0813">Transport</keyword>
<dbReference type="PANTHER" id="PTHR23505:SF79">
    <property type="entry name" value="PROTEIN SPINSTER"/>
    <property type="match status" value="1"/>
</dbReference>
<dbReference type="CDD" id="cd17328">
    <property type="entry name" value="MFS_spinster_like"/>
    <property type="match status" value="1"/>
</dbReference>
<evidence type="ECO:0000313" key="9">
    <source>
        <dbReference type="EMBL" id="WXL25456.1"/>
    </source>
</evidence>
<accession>A0ABZ2REL3</accession>
<dbReference type="PANTHER" id="PTHR23505">
    <property type="entry name" value="SPINSTER"/>
    <property type="match status" value="1"/>
</dbReference>
<evidence type="ECO:0000256" key="2">
    <source>
        <dbReference type="ARBA" id="ARBA00022448"/>
    </source>
</evidence>
<dbReference type="Pfam" id="PF07690">
    <property type="entry name" value="MFS_1"/>
    <property type="match status" value="1"/>
</dbReference>
<feature type="transmembrane region" description="Helical" evidence="7">
    <location>
        <begin position="147"/>
        <end position="170"/>
    </location>
</feature>
<evidence type="ECO:0000256" key="3">
    <source>
        <dbReference type="ARBA" id="ARBA00022692"/>
    </source>
</evidence>
<dbReference type="EMBL" id="CP148074">
    <property type="protein sequence ID" value="WXL25456.1"/>
    <property type="molecule type" value="Genomic_DNA"/>
</dbReference>
<evidence type="ECO:0000256" key="7">
    <source>
        <dbReference type="SAM" id="Phobius"/>
    </source>
</evidence>
<name>A0ABZ2REL3_ECTME</name>
<dbReference type="InterPro" id="IPR011701">
    <property type="entry name" value="MFS"/>
</dbReference>
<dbReference type="SUPFAM" id="SSF103473">
    <property type="entry name" value="MFS general substrate transporter"/>
    <property type="match status" value="1"/>
</dbReference>
<dbReference type="InterPro" id="IPR036259">
    <property type="entry name" value="MFS_trans_sf"/>
</dbReference>
<evidence type="ECO:0000256" key="1">
    <source>
        <dbReference type="ARBA" id="ARBA00004141"/>
    </source>
</evidence>
<dbReference type="InterPro" id="IPR020846">
    <property type="entry name" value="MFS_dom"/>
</dbReference>
<comment type="subcellular location">
    <subcellularLocation>
        <location evidence="1">Membrane</location>
        <topology evidence="1">Multi-pass membrane protein</topology>
    </subcellularLocation>
</comment>
<feature type="transmembrane region" description="Helical" evidence="7">
    <location>
        <begin position="405"/>
        <end position="424"/>
    </location>
</feature>
<keyword evidence="5 7" id="KW-0472">Membrane</keyword>
<sequence length="457" mass="50298">MSGKPIPPLHQSWWQRIEPWWMVGVLLLFYVISILDRLVINMLVIPIQKDLGLTDFQISLLLGPAFAICFGLCGYPLGWMTDRFSRRGVIFGGIVFWSAATIMTGLSKTFPFLFASRMGVGAGEAALQPAAYSLIADKFPKERMTTALSIFGMGPKVGTAFAFAVGGWVIAYSASHDGMVLPIVGELTSWRLAMVLIGVPGILLALLAFTFKEPARKNHVKPATDGVNVFKYMGQNKPLFISLLFGFAMAAVAAASLVSWVPTYITREFGWTPKEYAPIMGIINVISASSILFKGVIIDWLYKRGVRDAHVRFYTWLLAITPPLAILSFSMTNPYWFMAMYAVVDVVLVSFLLYIAATIQLLMPNNMRGQTTAIFMFVTATVAAGLAPTIVASFTDFVFGDQQALGKSLMIVTTSASIVAFFVLRYSLRHLRPALEQQERENDAHNKKLADAQATPA</sequence>
<feature type="compositionally biased region" description="Basic and acidic residues" evidence="6">
    <location>
        <begin position="437"/>
        <end position="450"/>
    </location>
</feature>
<feature type="transmembrane region" description="Helical" evidence="7">
    <location>
        <begin position="239"/>
        <end position="261"/>
    </location>
</feature>
<feature type="region of interest" description="Disordered" evidence="6">
    <location>
        <begin position="437"/>
        <end position="457"/>
    </location>
</feature>
<dbReference type="Gene3D" id="1.20.1250.20">
    <property type="entry name" value="MFS general substrate transporter like domains"/>
    <property type="match status" value="2"/>
</dbReference>
<feature type="transmembrane region" description="Helical" evidence="7">
    <location>
        <begin position="89"/>
        <end position="106"/>
    </location>
</feature>
<reference evidence="9 10" key="1">
    <citation type="submission" date="2024-03" db="EMBL/GenBank/DDBJ databases">
        <title>Complete genome of BD2.</title>
        <authorList>
            <person name="Cao G."/>
        </authorList>
    </citation>
    <scope>NUCLEOTIDE SEQUENCE [LARGE SCALE GENOMIC DNA]</scope>
    <source>
        <strain evidence="9 10">BD2</strain>
    </source>
</reference>
<keyword evidence="3 7" id="KW-0812">Transmembrane</keyword>
<keyword evidence="10" id="KW-1185">Reference proteome</keyword>
<keyword evidence="4 7" id="KW-1133">Transmembrane helix</keyword>
<evidence type="ECO:0000313" key="10">
    <source>
        <dbReference type="Proteomes" id="UP001476583"/>
    </source>
</evidence>
<gene>
    <name evidence="9" type="ORF">WG219_19500</name>
</gene>
<evidence type="ECO:0000256" key="6">
    <source>
        <dbReference type="SAM" id="MobiDB-lite"/>
    </source>
</evidence>
<evidence type="ECO:0000259" key="8">
    <source>
        <dbReference type="PROSITE" id="PS50850"/>
    </source>
</evidence>
<evidence type="ECO:0000256" key="5">
    <source>
        <dbReference type="ARBA" id="ARBA00023136"/>
    </source>
</evidence>
<protein>
    <submittedName>
        <fullName evidence="9">MFS transporter</fullName>
    </submittedName>
</protein>
<evidence type="ECO:0000256" key="4">
    <source>
        <dbReference type="ARBA" id="ARBA00022989"/>
    </source>
</evidence>
<organism evidence="9 10">
    <name type="scientific">Ectopseudomonas mendocina</name>
    <name type="common">Pseudomonas mendocina</name>
    <dbReference type="NCBI Taxonomy" id="300"/>
    <lineage>
        <taxon>Bacteria</taxon>
        <taxon>Pseudomonadati</taxon>
        <taxon>Pseudomonadota</taxon>
        <taxon>Gammaproteobacteria</taxon>
        <taxon>Pseudomonadales</taxon>
        <taxon>Pseudomonadaceae</taxon>
        <taxon>Ectopseudomonas</taxon>
    </lineage>
</organism>
<feature type="transmembrane region" description="Helical" evidence="7">
    <location>
        <begin position="313"/>
        <end position="332"/>
    </location>
</feature>
<feature type="transmembrane region" description="Helical" evidence="7">
    <location>
        <begin position="338"/>
        <end position="362"/>
    </location>
</feature>
<feature type="domain" description="Major facilitator superfamily (MFS) profile" evidence="8">
    <location>
        <begin position="22"/>
        <end position="432"/>
    </location>
</feature>
<dbReference type="InterPro" id="IPR044770">
    <property type="entry name" value="MFS_spinster-like"/>
</dbReference>